<evidence type="ECO:0000313" key="2">
    <source>
        <dbReference type="Proteomes" id="UP001596997"/>
    </source>
</evidence>
<protein>
    <submittedName>
        <fullName evidence="1">Uncharacterized protein</fullName>
    </submittedName>
</protein>
<dbReference type="RefSeq" id="WP_377715461.1">
    <property type="nucleotide sequence ID" value="NZ_JBHTJM010000008.1"/>
</dbReference>
<comment type="caution">
    <text evidence="1">The sequence shown here is derived from an EMBL/GenBank/DDBJ whole genome shotgun (WGS) entry which is preliminary data.</text>
</comment>
<accession>A0ABW3I2J9</accession>
<sequence length="180" mass="21837">MKIYNKYNFFKHTYCEFQEVSENLFKENPAHYKSKSDSLYHYTEEGVYRYSDHWGRVANCRWKLLANSAYKNQQYHLGFAKWTDFYHLNDTDKLFYILVDFESKKVNFQHIGISNKEGKVLFTALEAQKRVKQIRKLFSEDKWARYYNTDIDMLRKEIITDYISSNKSLTVIKKFYKMVS</sequence>
<name>A0ABW3I2J9_9FLAO</name>
<organism evidence="1 2">
    <name type="scientific">Pseudofulvibacter geojedonensis</name>
    <dbReference type="NCBI Taxonomy" id="1123758"/>
    <lineage>
        <taxon>Bacteria</taxon>
        <taxon>Pseudomonadati</taxon>
        <taxon>Bacteroidota</taxon>
        <taxon>Flavobacteriia</taxon>
        <taxon>Flavobacteriales</taxon>
        <taxon>Flavobacteriaceae</taxon>
        <taxon>Pseudofulvibacter</taxon>
    </lineage>
</organism>
<dbReference type="Proteomes" id="UP001596997">
    <property type="component" value="Unassembled WGS sequence"/>
</dbReference>
<keyword evidence="2" id="KW-1185">Reference proteome</keyword>
<gene>
    <name evidence="1" type="ORF">ACFQ1O_08750</name>
</gene>
<proteinExistence type="predicted"/>
<reference evidence="2" key="1">
    <citation type="journal article" date="2019" name="Int. J. Syst. Evol. Microbiol.">
        <title>The Global Catalogue of Microorganisms (GCM) 10K type strain sequencing project: providing services to taxonomists for standard genome sequencing and annotation.</title>
        <authorList>
            <consortium name="The Broad Institute Genomics Platform"/>
            <consortium name="The Broad Institute Genome Sequencing Center for Infectious Disease"/>
            <person name="Wu L."/>
            <person name="Ma J."/>
        </authorList>
    </citation>
    <scope>NUCLEOTIDE SEQUENCE [LARGE SCALE GENOMIC DNA]</scope>
    <source>
        <strain evidence="2">CCUG 62114</strain>
    </source>
</reference>
<dbReference type="EMBL" id="JBHTJM010000008">
    <property type="protein sequence ID" value="MFD0964089.1"/>
    <property type="molecule type" value="Genomic_DNA"/>
</dbReference>
<evidence type="ECO:0000313" key="1">
    <source>
        <dbReference type="EMBL" id="MFD0964089.1"/>
    </source>
</evidence>